<name>A0ABR4I049_9EURO</name>
<evidence type="ECO:0000313" key="2">
    <source>
        <dbReference type="EMBL" id="KAL2820991.1"/>
    </source>
</evidence>
<feature type="domain" description="Fe2OG dioxygenase" evidence="1">
    <location>
        <begin position="459"/>
        <end position="614"/>
    </location>
</feature>
<dbReference type="InterPro" id="IPR032852">
    <property type="entry name" value="ALKBH2"/>
</dbReference>
<comment type="caution">
    <text evidence="2">The sequence shown here is derived from an EMBL/GenBank/DDBJ whole genome shotgun (WGS) entry which is preliminary data.</text>
</comment>
<proteinExistence type="predicted"/>
<dbReference type="Gene3D" id="2.60.120.590">
    <property type="entry name" value="Alpha-ketoglutarate-dependent dioxygenase AlkB-like"/>
    <property type="match status" value="1"/>
</dbReference>
<dbReference type="Pfam" id="PF13532">
    <property type="entry name" value="2OG-FeII_Oxy_2"/>
    <property type="match status" value="1"/>
</dbReference>
<dbReference type="EMBL" id="JBFXLS010000066">
    <property type="protein sequence ID" value="KAL2820991.1"/>
    <property type="molecule type" value="Genomic_DNA"/>
</dbReference>
<dbReference type="SUPFAM" id="SSF51197">
    <property type="entry name" value="Clavaminate synthase-like"/>
    <property type="match status" value="1"/>
</dbReference>
<dbReference type="PROSITE" id="PS51471">
    <property type="entry name" value="FE2OG_OXY"/>
    <property type="match status" value="1"/>
</dbReference>
<dbReference type="InterPro" id="IPR005123">
    <property type="entry name" value="Oxoglu/Fe-dep_dioxygenase_dom"/>
</dbReference>
<protein>
    <recommendedName>
        <fullName evidence="1">Fe2OG dioxygenase domain-containing protein</fullName>
    </recommendedName>
</protein>
<dbReference type="InterPro" id="IPR027450">
    <property type="entry name" value="AlkB-like"/>
</dbReference>
<dbReference type="InterPro" id="IPR037151">
    <property type="entry name" value="AlkB-like_sf"/>
</dbReference>
<accession>A0ABR4I049</accession>
<evidence type="ECO:0000259" key="1">
    <source>
        <dbReference type="PROSITE" id="PS51471"/>
    </source>
</evidence>
<dbReference type="Proteomes" id="UP001610335">
    <property type="component" value="Unassembled WGS sequence"/>
</dbReference>
<sequence>MAPRGTPAKATGARGKGVINGRDRGAICDSIPWFARTMGGVHYKNGLCWGFLVDEDSGIRSYIDDELIITRTGGGNEKSSEGGEKILTQTKDHDEASPSMALQSTANIIPGNKNQVLRRKLPHRYNVMAFFRIADMWYEKINNKKACRVRLEKLDLSEKSWWAEKGSPKPVPHSQRLTKPDIKQCPTCLTHHPKVYSEGWMCLSDKCAGFWKLNGAQPPVELTFDQKFLDARLPADPEIQSPSSLVPNLLSTMSDDDPHISTSTIARKGVVCPMCKKCITRRFWNGWKCTDPLANGREGACTFQKVMPMHLVSVRSVSDDFELGPIKRAVWFDSIIKPEVDNTGLLPYRRITYKLGDAGYVTHLMATKDINARDNGPNDLFQQLQVHDLGLRRYPLSAAKVSGTLNAQFAVNFGMPYKYVVAVDSLGFNQAPDPVLHTLGRLTWATERAVSIQGGAAKPPNELLLLGYFEGQNIGYHDDGESTLGPTIATLSLGASSIMSLRMKTKYYLGLSKSNKLTADDPILPQCNNRENRLELKAMLEKGSITAKEYEQAWLASHKKSKPKRDCPDLIKMVLHHGDMVIMHGEGLQKFYEHEVKVDKDKALRFAVTARHVLEEKLTEEERGKGVFNLTPAQTYGGQ</sequence>
<dbReference type="PANTHER" id="PTHR31573">
    <property type="entry name" value="ALPHA-KETOGLUTARATE-DEPENDENT DIOXYGENASE ALKB HOMOLOG 2"/>
    <property type="match status" value="1"/>
</dbReference>
<keyword evidence="3" id="KW-1185">Reference proteome</keyword>
<dbReference type="PANTHER" id="PTHR31573:SF4">
    <property type="entry name" value="FE2OG DIOXYGENASE DOMAIN-CONTAINING PROTEIN"/>
    <property type="match status" value="1"/>
</dbReference>
<gene>
    <name evidence="2" type="ORF">BDW59DRAFT_181323</name>
</gene>
<reference evidence="2 3" key="1">
    <citation type="submission" date="2024-07" db="EMBL/GenBank/DDBJ databases">
        <title>Section-level genome sequencing and comparative genomics of Aspergillus sections Usti and Cavernicolus.</title>
        <authorList>
            <consortium name="Lawrence Berkeley National Laboratory"/>
            <person name="Nybo J.L."/>
            <person name="Vesth T.C."/>
            <person name="Theobald S."/>
            <person name="Frisvad J.C."/>
            <person name="Larsen T.O."/>
            <person name="Kjaerboelling I."/>
            <person name="Rothschild-Mancinelli K."/>
            <person name="Lyhne E.K."/>
            <person name="Kogle M.E."/>
            <person name="Barry K."/>
            <person name="Clum A."/>
            <person name="Na H."/>
            <person name="Ledsgaard L."/>
            <person name="Lin J."/>
            <person name="Lipzen A."/>
            <person name="Kuo A."/>
            <person name="Riley R."/>
            <person name="Mondo S."/>
            <person name="LaButti K."/>
            <person name="Haridas S."/>
            <person name="Pangalinan J."/>
            <person name="Salamov A.A."/>
            <person name="Simmons B.A."/>
            <person name="Magnuson J.K."/>
            <person name="Chen J."/>
            <person name="Drula E."/>
            <person name="Henrissat B."/>
            <person name="Wiebenga A."/>
            <person name="Lubbers R.J."/>
            <person name="Gomes A.C."/>
            <person name="Makela M.R."/>
            <person name="Stajich J."/>
            <person name="Grigoriev I.V."/>
            <person name="Mortensen U.H."/>
            <person name="De vries R.P."/>
            <person name="Baker S.E."/>
            <person name="Andersen M.R."/>
        </authorList>
    </citation>
    <scope>NUCLEOTIDE SEQUENCE [LARGE SCALE GENOMIC DNA]</scope>
    <source>
        <strain evidence="2 3">CBS 600.67</strain>
    </source>
</reference>
<evidence type="ECO:0000313" key="3">
    <source>
        <dbReference type="Proteomes" id="UP001610335"/>
    </source>
</evidence>
<organism evidence="2 3">
    <name type="scientific">Aspergillus cavernicola</name>
    <dbReference type="NCBI Taxonomy" id="176166"/>
    <lineage>
        <taxon>Eukaryota</taxon>
        <taxon>Fungi</taxon>
        <taxon>Dikarya</taxon>
        <taxon>Ascomycota</taxon>
        <taxon>Pezizomycotina</taxon>
        <taxon>Eurotiomycetes</taxon>
        <taxon>Eurotiomycetidae</taxon>
        <taxon>Eurotiales</taxon>
        <taxon>Aspergillaceae</taxon>
        <taxon>Aspergillus</taxon>
        <taxon>Aspergillus subgen. Nidulantes</taxon>
    </lineage>
</organism>